<dbReference type="InterPro" id="IPR027409">
    <property type="entry name" value="GroEL-like_apical_dom_sf"/>
</dbReference>
<dbReference type="GO" id="GO:0005832">
    <property type="term" value="C:chaperonin-containing T-complex"/>
    <property type="evidence" value="ECO:0007669"/>
    <property type="project" value="InterPro"/>
</dbReference>
<dbReference type="EMBL" id="JAFCMP010000235">
    <property type="protein sequence ID" value="KAG5182620.1"/>
    <property type="molecule type" value="Genomic_DNA"/>
</dbReference>
<evidence type="ECO:0000256" key="4">
    <source>
        <dbReference type="ARBA" id="ARBA00022490"/>
    </source>
</evidence>
<dbReference type="InterPro" id="IPR027410">
    <property type="entry name" value="TCP-1-like_intermed_sf"/>
</dbReference>
<proteinExistence type="inferred from homology"/>
<dbReference type="OrthoDB" id="10248520at2759"/>
<organism evidence="11 12">
    <name type="scientific">Tribonema minus</name>
    <dbReference type="NCBI Taxonomy" id="303371"/>
    <lineage>
        <taxon>Eukaryota</taxon>
        <taxon>Sar</taxon>
        <taxon>Stramenopiles</taxon>
        <taxon>Ochrophyta</taxon>
        <taxon>PX clade</taxon>
        <taxon>Xanthophyceae</taxon>
        <taxon>Tribonematales</taxon>
        <taxon>Tribonemataceae</taxon>
        <taxon>Tribonema</taxon>
    </lineage>
</organism>
<dbReference type="InterPro" id="IPR002194">
    <property type="entry name" value="Chaperonin_TCP-1_CS"/>
</dbReference>
<dbReference type="SUPFAM" id="SSF52029">
    <property type="entry name" value="GroEL apical domain-like"/>
    <property type="match status" value="1"/>
</dbReference>
<dbReference type="Pfam" id="PF00118">
    <property type="entry name" value="Cpn60_TCP1"/>
    <property type="match status" value="1"/>
</dbReference>
<dbReference type="InterPro" id="IPR012716">
    <property type="entry name" value="Chap_CCT_beta"/>
</dbReference>
<dbReference type="Gene3D" id="3.30.260.10">
    <property type="entry name" value="TCP-1-like chaperonin intermediate domain"/>
    <property type="match status" value="1"/>
</dbReference>
<evidence type="ECO:0000256" key="2">
    <source>
        <dbReference type="ARBA" id="ARBA00008020"/>
    </source>
</evidence>
<dbReference type="GO" id="GO:0140662">
    <property type="term" value="F:ATP-dependent protein folding chaperone"/>
    <property type="evidence" value="ECO:0007669"/>
    <property type="project" value="InterPro"/>
</dbReference>
<keyword evidence="6 10" id="KW-0067">ATP-binding</keyword>
<keyword evidence="12" id="KW-1185">Reference proteome</keyword>
<dbReference type="PROSITE" id="PS00750">
    <property type="entry name" value="TCP1_1"/>
    <property type="match status" value="1"/>
</dbReference>
<dbReference type="GO" id="GO:0005524">
    <property type="term" value="F:ATP binding"/>
    <property type="evidence" value="ECO:0007669"/>
    <property type="project" value="UniProtKB-KW"/>
</dbReference>
<dbReference type="InterPro" id="IPR002423">
    <property type="entry name" value="Cpn60/GroEL/TCP-1"/>
</dbReference>
<dbReference type="NCBIfam" id="NF041083">
    <property type="entry name" value="thermosome_beta"/>
    <property type="match status" value="1"/>
</dbReference>
<dbReference type="PROSITE" id="PS00751">
    <property type="entry name" value="TCP1_2"/>
    <property type="match status" value="1"/>
</dbReference>
<comment type="similarity">
    <text evidence="2 10">Belongs to the TCP-1 chaperonin family.</text>
</comment>
<dbReference type="InterPro" id="IPR017998">
    <property type="entry name" value="Chaperone_TCP-1"/>
</dbReference>
<keyword evidence="4" id="KW-0963">Cytoplasm</keyword>
<name>A0A836CDN2_9STRA</name>
<dbReference type="NCBIfam" id="TIGR02341">
    <property type="entry name" value="chap_CCT_beta"/>
    <property type="match status" value="1"/>
</dbReference>
<reference evidence="11" key="1">
    <citation type="submission" date="2021-02" db="EMBL/GenBank/DDBJ databases">
        <title>First Annotated Genome of the Yellow-green Alga Tribonema minus.</title>
        <authorList>
            <person name="Mahan K.M."/>
        </authorList>
    </citation>
    <scope>NUCLEOTIDE SEQUENCE</scope>
    <source>
        <strain evidence="11">UTEX B ZZ1240</strain>
    </source>
</reference>
<evidence type="ECO:0000256" key="7">
    <source>
        <dbReference type="ARBA" id="ARBA00023186"/>
    </source>
</evidence>
<dbReference type="GO" id="GO:0016887">
    <property type="term" value="F:ATP hydrolysis activity"/>
    <property type="evidence" value="ECO:0007669"/>
    <property type="project" value="InterPro"/>
</dbReference>
<evidence type="ECO:0000256" key="9">
    <source>
        <dbReference type="ARBA" id="ARBA00033237"/>
    </source>
</evidence>
<comment type="subunit">
    <text evidence="3">Heterooligomeric complex of about 850 to 900 kDa that forms two stacked rings, 12 to 16 nm in diameter.</text>
</comment>
<evidence type="ECO:0000256" key="6">
    <source>
        <dbReference type="ARBA" id="ARBA00022840"/>
    </source>
</evidence>
<dbReference type="CDD" id="cd03336">
    <property type="entry name" value="TCP1_beta"/>
    <property type="match status" value="1"/>
</dbReference>
<sequence length="527" mass="56777">MATEAVLNEQAQVDKGDNARLSSFVGAIAIADLVKTTLGPKGMDKILQSMGSRDGSVSVTNDGATILRAIHVDNAAAKVLVDIAKTQDDEVGDGTTSVTVLCGELLREAEQLVNARLHPQTIIQGWRLATAIARKVLVEAAEDNAADAAAFRADLMNIARTTLSSKLVTHEKHHFAELAVDAVLRLKGSGNLDYIQIIKKPGGSLRESYLEEGFILDKKIGVGQPRRIENAKILVANTSMDTDKIKIYGSRVRVDSMAKVAEIEEAEREKMRKKCKNIIDHGVNVFVNRQLIYNFPEQIFAEAGVMAIEHADFEGVERLAAVTGAAIASTFEHPELAVLGECKVIEEVMIGEDSLIRFSGCKAGEACTIVLRGASEHVLDEAERSLHDALCVLTQTIKETRTVPGGGCMEVAMAQAIDAEVPSTAGKRALAMEAYARALRQLPTIIADNGGYDSSELVTQLRAAHAAGQTTAGLDMYQGKIADMNDLGVRESYKSKLQVLVSAAEAAEMILRVDDIIRAAPRQRGEH</sequence>
<dbReference type="FunFam" id="3.30.260.10:FF:000025">
    <property type="entry name" value="Chaperonin containing TCP1 subunit 2"/>
    <property type="match status" value="1"/>
</dbReference>
<accession>A0A836CDN2</accession>
<comment type="caution">
    <text evidence="11">The sequence shown here is derived from an EMBL/GenBank/DDBJ whole genome shotgun (WGS) entry which is preliminary data.</text>
</comment>
<dbReference type="GO" id="GO:0051082">
    <property type="term" value="F:unfolded protein binding"/>
    <property type="evidence" value="ECO:0007669"/>
    <property type="project" value="InterPro"/>
</dbReference>
<dbReference type="PRINTS" id="PR00304">
    <property type="entry name" value="TCOMPLEXTCP1"/>
</dbReference>
<dbReference type="PANTHER" id="PTHR11353">
    <property type="entry name" value="CHAPERONIN"/>
    <property type="match status" value="1"/>
</dbReference>
<dbReference type="Proteomes" id="UP000664859">
    <property type="component" value="Unassembled WGS sequence"/>
</dbReference>
<evidence type="ECO:0000256" key="10">
    <source>
        <dbReference type="RuleBase" id="RU004187"/>
    </source>
</evidence>
<evidence type="ECO:0000313" key="11">
    <source>
        <dbReference type="EMBL" id="KAG5182620.1"/>
    </source>
</evidence>
<comment type="subcellular location">
    <subcellularLocation>
        <location evidence="1">Cytoplasm</location>
    </subcellularLocation>
</comment>
<keyword evidence="7 10" id="KW-0143">Chaperone</keyword>
<dbReference type="FunFam" id="1.10.560.10:FF:000017">
    <property type="entry name" value="T-complex protein 1 subunit eta"/>
    <property type="match status" value="1"/>
</dbReference>
<gene>
    <name evidence="11" type="ORF">JKP88DRAFT_269894</name>
</gene>
<keyword evidence="5 10" id="KW-0547">Nucleotide-binding</keyword>
<dbReference type="InterPro" id="IPR053374">
    <property type="entry name" value="TCP-1_chaperonin"/>
</dbReference>
<dbReference type="InterPro" id="IPR027413">
    <property type="entry name" value="GROEL-like_equatorial_sf"/>
</dbReference>
<dbReference type="PROSITE" id="PS00995">
    <property type="entry name" value="TCP1_3"/>
    <property type="match status" value="1"/>
</dbReference>
<evidence type="ECO:0000256" key="8">
    <source>
        <dbReference type="ARBA" id="ARBA00024677"/>
    </source>
</evidence>
<dbReference type="SUPFAM" id="SSF48592">
    <property type="entry name" value="GroEL equatorial domain-like"/>
    <property type="match status" value="1"/>
</dbReference>
<evidence type="ECO:0000313" key="12">
    <source>
        <dbReference type="Proteomes" id="UP000664859"/>
    </source>
</evidence>
<evidence type="ECO:0000256" key="5">
    <source>
        <dbReference type="ARBA" id="ARBA00022741"/>
    </source>
</evidence>
<evidence type="ECO:0000256" key="1">
    <source>
        <dbReference type="ARBA" id="ARBA00004496"/>
    </source>
</evidence>
<evidence type="ECO:0000256" key="3">
    <source>
        <dbReference type="ARBA" id="ARBA00011531"/>
    </source>
</evidence>
<dbReference type="AlphaFoldDB" id="A0A836CDN2"/>
<dbReference type="Gene3D" id="1.10.560.10">
    <property type="entry name" value="GroEL-like equatorial domain"/>
    <property type="match status" value="1"/>
</dbReference>
<dbReference type="FunFam" id="3.50.7.10:FF:000002">
    <property type="entry name" value="T-complex protein 1 subunit beta"/>
    <property type="match status" value="1"/>
</dbReference>
<dbReference type="SUPFAM" id="SSF54849">
    <property type="entry name" value="GroEL-intermediate domain like"/>
    <property type="match status" value="1"/>
</dbReference>
<dbReference type="Gene3D" id="3.50.7.10">
    <property type="entry name" value="GroEL"/>
    <property type="match status" value="1"/>
</dbReference>
<comment type="function">
    <text evidence="8">Molecular chaperone; assists the folding of proteins upon ATP hydrolysis. Known to play a role, in vitro, in the folding of actin and tubulin.</text>
</comment>
<protein>
    <recommendedName>
        <fullName evidence="9">CCT-beta</fullName>
    </recommendedName>
</protein>